<dbReference type="Proteomes" id="UP001230220">
    <property type="component" value="Unassembled WGS sequence"/>
</dbReference>
<name>A0ABU0E2Q4_9FIRM</name>
<dbReference type="NCBIfam" id="TIGR04567">
    <property type="entry name" value="RNAP_delt_lowGC"/>
    <property type="match status" value="1"/>
</dbReference>
<dbReference type="RefSeq" id="WP_307406946.1">
    <property type="nucleotide sequence ID" value="NZ_JAUSUR010000002.1"/>
</dbReference>
<gene>
    <name evidence="8" type="ORF">J2S15_001530</name>
</gene>
<keyword evidence="5" id="KW-0804">Transcription</keyword>
<reference evidence="8 9" key="1">
    <citation type="submission" date="2023-07" db="EMBL/GenBank/DDBJ databases">
        <title>Genomic Encyclopedia of Type Strains, Phase IV (KMG-IV): sequencing the most valuable type-strain genomes for metagenomic binning, comparative biology and taxonomic classification.</title>
        <authorList>
            <person name="Goeker M."/>
        </authorList>
    </citation>
    <scope>NUCLEOTIDE SEQUENCE [LARGE SCALE GENOMIC DNA]</scope>
    <source>
        <strain evidence="8 9">DSM 16784</strain>
    </source>
</reference>
<dbReference type="InterPro" id="IPR007759">
    <property type="entry name" value="Asxl_HARE-HTH"/>
</dbReference>
<keyword evidence="3" id="KW-0808">Transferase</keyword>
<proteinExistence type="inferred from homology"/>
<evidence type="ECO:0000313" key="8">
    <source>
        <dbReference type="EMBL" id="MDQ0360785.1"/>
    </source>
</evidence>
<feature type="domain" description="HTH HARE-type" evidence="7">
    <location>
        <begin position="4"/>
        <end position="71"/>
    </location>
</feature>
<evidence type="ECO:0000256" key="1">
    <source>
        <dbReference type="ARBA" id="ARBA00009828"/>
    </source>
</evidence>
<evidence type="ECO:0000313" key="9">
    <source>
        <dbReference type="Proteomes" id="UP001230220"/>
    </source>
</evidence>
<dbReference type="EMBL" id="JAUSUR010000002">
    <property type="protein sequence ID" value="MDQ0360785.1"/>
    <property type="molecule type" value="Genomic_DNA"/>
</dbReference>
<comment type="caution">
    <text evidence="8">The sequence shown here is derived from an EMBL/GenBank/DDBJ whole genome shotgun (WGS) entry which is preliminary data.</text>
</comment>
<evidence type="ECO:0000256" key="3">
    <source>
        <dbReference type="ARBA" id="ARBA00022679"/>
    </source>
</evidence>
<evidence type="ECO:0000259" key="7">
    <source>
        <dbReference type="PROSITE" id="PS51913"/>
    </source>
</evidence>
<organism evidence="8 9">
    <name type="scientific">Breznakia pachnodae</name>
    <dbReference type="NCBI Taxonomy" id="265178"/>
    <lineage>
        <taxon>Bacteria</taxon>
        <taxon>Bacillati</taxon>
        <taxon>Bacillota</taxon>
        <taxon>Erysipelotrichia</taxon>
        <taxon>Erysipelotrichales</taxon>
        <taxon>Erysipelotrichaceae</taxon>
        <taxon>Breznakia</taxon>
    </lineage>
</organism>
<dbReference type="InterPro" id="IPR029757">
    <property type="entry name" value="RpoE"/>
</dbReference>
<comment type="similarity">
    <text evidence="1">Belongs to the RpoE family.</text>
</comment>
<accession>A0ABU0E2Q4</accession>
<dbReference type="InterPro" id="IPR038087">
    <property type="entry name" value="RNAP_delta_N_dom_sf"/>
</dbReference>
<sequence length="96" mass="11166">MGQQPMIDIAYDVLNNSKSAVVFIELFNNVSEIKGLTQAQKEDKIAQFYTDLSLDGRFVIMEDNKWDLKSRHRLEEVKKVSAEELIDDEEDEIEEE</sequence>
<evidence type="ECO:0000256" key="2">
    <source>
        <dbReference type="ARBA" id="ARBA00022478"/>
    </source>
</evidence>
<dbReference type="PROSITE" id="PS51913">
    <property type="entry name" value="HTH_HARE"/>
    <property type="match status" value="1"/>
</dbReference>
<evidence type="ECO:0000256" key="5">
    <source>
        <dbReference type="ARBA" id="ARBA00023163"/>
    </source>
</evidence>
<dbReference type="Gene3D" id="1.10.10.1250">
    <property type="entry name" value="RNA polymerase, subunit delta, N-terminal domain"/>
    <property type="match status" value="1"/>
</dbReference>
<keyword evidence="4" id="KW-0548">Nucleotidyltransferase</keyword>
<evidence type="ECO:0000256" key="6">
    <source>
        <dbReference type="ARBA" id="ARBA00031937"/>
    </source>
</evidence>
<protein>
    <recommendedName>
        <fullName evidence="6">RNAP delta factor</fullName>
    </recommendedName>
</protein>
<evidence type="ECO:0000256" key="4">
    <source>
        <dbReference type="ARBA" id="ARBA00022695"/>
    </source>
</evidence>
<dbReference type="GO" id="GO:0000428">
    <property type="term" value="C:DNA-directed RNA polymerase complex"/>
    <property type="evidence" value="ECO:0007669"/>
    <property type="project" value="UniProtKB-KW"/>
</dbReference>
<keyword evidence="2 8" id="KW-0240">DNA-directed RNA polymerase</keyword>
<keyword evidence="9" id="KW-1185">Reference proteome</keyword>